<dbReference type="NCBIfam" id="NF004347">
    <property type="entry name" value="PRK05728.1-4"/>
    <property type="match status" value="1"/>
</dbReference>
<comment type="caution">
    <text evidence="1">The sequence shown here is derived from an EMBL/GenBank/DDBJ whole genome shotgun (WGS) entry which is preliminary data.</text>
</comment>
<gene>
    <name evidence="1" type="ORF">GCM10011390_00330</name>
</gene>
<dbReference type="InterPro" id="IPR007459">
    <property type="entry name" value="DNA_pol3_chi"/>
</dbReference>
<evidence type="ECO:0000313" key="2">
    <source>
        <dbReference type="Proteomes" id="UP000644699"/>
    </source>
</evidence>
<accession>A0A916ZCG5</accession>
<proteinExistence type="predicted"/>
<reference evidence="1" key="1">
    <citation type="journal article" date="2014" name="Int. J. Syst. Evol. Microbiol.">
        <title>Complete genome sequence of Corynebacterium casei LMG S-19264T (=DSM 44701T), isolated from a smear-ripened cheese.</title>
        <authorList>
            <consortium name="US DOE Joint Genome Institute (JGI-PGF)"/>
            <person name="Walter F."/>
            <person name="Albersmeier A."/>
            <person name="Kalinowski J."/>
            <person name="Ruckert C."/>
        </authorList>
    </citation>
    <scope>NUCLEOTIDE SEQUENCE</scope>
    <source>
        <strain evidence="1">CGMCC 1.15367</strain>
    </source>
</reference>
<protein>
    <submittedName>
        <fullName evidence="1">DNA polymerase III subunit chi</fullName>
    </submittedName>
</protein>
<dbReference type="Gene3D" id="3.40.50.10110">
    <property type="entry name" value="DNA polymerase III subunit chi"/>
    <property type="match status" value="1"/>
</dbReference>
<keyword evidence="2" id="KW-1185">Reference proteome</keyword>
<dbReference type="Pfam" id="PF04364">
    <property type="entry name" value="DNA_pol3_chi"/>
    <property type="match status" value="1"/>
</dbReference>
<organism evidence="1 2">
    <name type="scientific">Aureimonas endophytica</name>
    <dbReference type="NCBI Taxonomy" id="2027858"/>
    <lineage>
        <taxon>Bacteria</taxon>
        <taxon>Pseudomonadati</taxon>
        <taxon>Pseudomonadota</taxon>
        <taxon>Alphaproteobacteria</taxon>
        <taxon>Hyphomicrobiales</taxon>
        <taxon>Aurantimonadaceae</taxon>
        <taxon>Aureimonas</taxon>
    </lineage>
</organism>
<dbReference type="GO" id="GO:0032298">
    <property type="term" value="P:positive regulation of DNA-templated DNA replication initiation"/>
    <property type="evidence" value="ECO:0007669"/>
    <property type="project" value="TreeGrafter"/>
</dbReference>
<dbReference type="GO" id="GO:0003887">
    <property type="term" value="F:DNA-directed DNA polymerase activity"/>
    <property type="evidence" value="ECO:0007669"/>
    <property type="project" value="InterPro"/>
</dbReference>
<dbReference type="SUPFAM" id="SSF102400">
    <property type="entry name" value="DNA polymerase III chi subunit"/>
    <property type="match status" value="1"/>
</dbReference>
<dbReference type="PANTHER" id="PTHR38767">
    <property type="entry name" value="DNA POLYMERASE III SUBUNIT CHI"/>
    <property type="match status" value="1"/>
</dbReference>
<sequence length="171" mass="19443">MACGCSTGSSPRITRRREPKAVAEVLFYHLTESRLEDALPELLERSLQRGWRAVVQAVTEERRDALDHHLWVFRDESFLPHGTDAEAGGHRQPILLTIDPAQGANDPQIRFMVEGAVPADLAPYVRGVYLFDGHDDSQLATARARWKAEKQAGHDVTYWQQSEDRRWLKKA</sequence>
<reference evidence="1" key="2">
    <citation type="submission" date="2020-09" db="EMBL/GenBank/DDBJ databases">
        <authorList>
            <person name="Sun Q."/>
            <person name="Zhou Y."/>
        </authorList>
    </citation>
    <scope>NUCLEOTIDE SEQUENCE</scope>
    <source>
        <strain evidence="1">CGMCC 1.15367</strain>
    </source>
</reference>
<dbReference type="InterPro" id="IPR036768">
    <property type="entry name" value="PolIII_chi_sf"/>
</dbReference>
<dbReference type="Proteomes" id="UP000644699">
    <property type="component" value="Unassembled WGS sequence"/>
</dbReference>
<evidence type="ECO:0000313" key="1">
    <source>
        <dbReference type="EMBL" id="GGD85689.1"/>
    </source>
</evidence>
<dbReference type="GO" id="GO:0006260">
    <property type="term" value="P:DNA replication"/>
    <property type="evidence" value="ECO:0007669"/>
    <property type="project" value="InterPro"/>
</dbReference>
<name>A0A916ZCG5_9HYPH</name>
<dbReference type="AlphaFoldDB" id="A0A916ZCG5"/>
<dbReference type="PANTHER" id="PTHR38767:SF1">
    <property type="entry name" value="DNA POLYMERASE III SUBUNIT CHI"/>
    <property type="match status" value="1"/>
</dbReference>
<dbReference type="EMBL" id="BMIQ01000001">
    <property type="protein sequence ID" value="GGD85689.1"/>
    <property type="molecule type" value="Genomic_DNA"/>
</dbReference>
<dbReference type="GO" id="GO:0003677">
    <property type="term" value="F:DNA binding"/>
    <property type="evidence" value="ECO:0007669"/>
    <property type="project" value="InterPro"/>
</dbReference>